<dbReference type="EMBL" id="JAUSTW010000006">
    <property type="protein sequence ID" value="MDQ0200386.1"/>
    <property type="molecule type" value="Genomic_DNA"/>
</dbReference>
<sequence>MNRDLNEYIFELNRLIADKTKDIEQCDKELNYWDYDYIVRRALLFYKSESQYQLNRYKNKLNTALQELECIR</sequence>
<organism evidence="1 2">
    <name type="scientific">Neobacillus ginsengisoli</name>
    <dbReference type="NCBI Taxonomy" id="904295"/>
    <lineage>
        <taxon>Bacteria</taxon>
        <taxon>Bacillati</taxon>
        <taxon>Bacillota</taxon>
        <taxon>Bacilli</taxon>
        <taxon>Bacillales</taxon>
        <taxon>Bacillaceae</taxon>
        <taxon>Neobacillus</taxon>
    </lineage>
</organism>
<protein>
    <recommendedName>
        <fullName evidence="3">DUF2508 family protein</fullName>
    </recommendedName>
</protein>
<evidence type="ECO:0000313" key="1">
    <source>
        <dbReference type="EMBL" id="MDQ0200386.1"/>
    </source>
</evidence>
<evidence type="ECO:0000313" key="2">
    <source>
        <dbReference type="Proteomes" id="UP001224122"/>
    </source>
</evidence>
<dbReference type="Proteomes" id="UP001224122">
    <property type="component" value="Unassembled WGS sequence"/>
</dbReference>
<keyword evidence="2" id="KW-1185">Reference proteome</keyword>
<comment type="caution">
    <text evidence="1">The sequence shown here is derived from an EMBL/GenBank/DDBJ whole genome shotgun (WGS) entry which is preliminary data.</text>
</comment>
<reference evidence="1 2" key="1">
    <citation type="submission" date="2023-07" db="EMBL/GenBank/DDBJ databases">
        <title>Genomic Encyclopedia of Type Strains, Phase IV (KMG-IV): sequencing the most valuable type-strain genomes for metagenomic binning, comparative biology and taxonomic classification.</title>
        <authorList>
            <person name="Goeker M."/>
        </authorList>
    </citation>
    <scope>NUCLEOTIDE SEQUENCE [LARGE SCALE GENOMIC DNA]</scope>
    <source>
        <strain evidence="1 2">DSM 27594</strain>
    </source>
</reference>
<accession>A0ABT9XYD3</accession>
<proteinExistence type="predicted"/>
<gene>
    <name evidence="1" type="ORF">J2S10_003575</name>
</gene>
<evidence type="ECO:0008006" key="3">
    <source>
        <dbReference type="Google" id="ProtNLM"/>
    </source>
</evidence>
<dbReference type="RefSeq" id="WP_307410194.1">
    <property type="nucleotide sequence ID" value="NZ_JAUSTW010000006.1"/>
</dbReference>
<name>A0ABT9XYD3_9BACI</name>